<proteinExistence type="inferred from homology"/>
<dbReference type="Pfam" id="PF00582">
    <property type="entry name" value="Usp"/>
    <property type="match status" value="1"/>
</dbReference>
<dbReference type="PANTHER" id="PTHR46268">
    <property type="entry name" value="STRESS RESPONSE PROTEIN NHAX"/>
    <property type="match status" value="1"/>
</dbReference>
<dbReference type="InterPro" id="IPR006016">
    <property type="entry name" value="UspA"/>
</dbReference>
<dbReference type="SUPFAM" id="SSF52402">
    <property type="entry name" value="Adenine nucleotide alpha hydrolases-like"/>
    <property type="match status" value="2"/>
</dbReference>
<accession>A0A7K1Y228</accession>
<comment type="caution">
    <text evidence="3">The sequence shown here is derived from an EMBL/GenBank/DDBJ whole genome shotgun (WGS) entry which is preliminary data.</text>
</comment>
<dbReference type="PANTHER" id="PTHR46268:SF6">
    <property type="entry name" value="UNIVERSAL STRESS PROTEIN UP12"/>
    <property type="match status" value="1"/>
</dbReference>
<dbReference type="Proteomes" id="UP000451233">
    <property type="component" value="Unassembled WGS sequence"/>
</dbReference>
<name>A0A7K1Y228_9SPHI</name>
<dbReference type="RefSeq" id="WP_160907711.1">
    <property type="nucleotide sequence ID" value="NZ_WVHS01000003.1"/>
</dbReference>
<evidence type="ECO:0000259" key="2">
    <source>
        <dbReference type="Pfam" id="PF00582"/>
    </source>
</evidence>
<keyword evidence="4" id="KW-1185">Reference proteome</keyword>
<protein>
    <submittedName>
        <fullName evidence="3">Universal stress protein</fullName>
    </submittedName>
</protein>
<dbReference type="CDD" id="cd00293">
    <property type="entry name" value="USP-like"/>
    <property type="match status" value="1"/>
</dbReference>
<gene>
    <name evidence="3" type="ORF">GS398_15650</name>
</gene>
<dbReference type="InterPro" id="IPR006015">
    <property type="entry name" value="Universal_stress_UspA"/>
</dbReference>
<dbReference type="AlphaFoldDB" id="A0A7K1Y228"/>
<comment type="similarity">
    <text evidence="1">Belongs to the universal stress protein A family.</text>
</comment>
<organism evidence="3 4">
    <name type="scientific">Hufsiella ginkgonis</name>
    <dbReference type="NCBI Taxonomy" id="2695274"/>
    <lineage>
        <taxon>Bacteria</taxon>
        <taxon>Pseudomonadati</taxon>
        <taxon>Bacteroidota</taxon>
        <taxon>Sphingobacteriia</taxon>
        <taxon>Sphingobacteriales</taxon>
        <taxon>Sphingobacteriaceae</taxon>
        <taxon>Hufsiella</taxon>
    </lineage>
</organism>
<evidence type="ECO:0000313" key="3">
    <source>
        <dbReference type="EMBL" id="MXV16736.1"/>
    </source>
</evidence>
<dbReference type="PRINTS" id="PR01438">
    <property type="entry name" value="UNVRSLSTRESS"/>
</dbReference>
<dbReference type="EMBL" id="WVHS01000003">
    <property type="protein sequence ID" value="MXV16736.1"/>
    <property type="molecule type" value="Genomic_DNA"/>
</dbReference>
<evidence type="ECO:0000313" key="4">
    <source>
        <dbReference type="Proteomes" id="UP000451233"/>
    </source>
</evidence>
<evidence type="ECO:0000256" key="1">
    <source>
        <dbReference type="ARBA" id="ARBA00008791"/>
    </source>
</evidence>
<dbReference type="Gene3D" id="3.40.50.12370">
    <property type="match status" value="1"/>
</dbReference>
<sequence length="299" mass="33695">MKTILVLTDFSERAEHAAAYAWQLAARAGAKLVFYHSFYVPHTLSADSGLYPVYYDEITQFKNESLDKLNALAANLAWQYHPVADNSRPEYECRNGMGSLDTVLPGLLQSYRPWLIVMGNKRADDHLTHLVMGSDSNEVIGNADCPVMLVPECADFHELKRIEFALAAFCPQEIKGLAFTAGIAKLFDAGIVITHVSPEANEGEDVHDFVEEMASLVRDISYENVSFNDIREDNIPRALAGHAQVAQLEMIAVVHKRYPFLRKIFHKSVTKELMKHHTVPLLVFPAKFVEEEWVYAPVF</sequence>
<reference evidence="3 4" key="1">
    <citation type="submission" date="2019-11" db="EMBL/GenBank/DDBJ databases">
        <title>Pedobacter sp. HMF7056 Genome sequencing and assembly.</title>
        <authorList>
            <person name="Kang H."/>
            <person name="Kim H."/>
            <person name="Joh K."/>
        </authorList>
    </citation>
    <scope>NUCLEOTIDE SEQUENCE [LARGE SCALE GENOMIC DNA]</scope>
    <source>
        <strain evidence="3 4">HMF7056</strain>
    </source>
</reference>
<feature type="domain" description="UspA" evidence="2">
    <location>
        <begin position="1"/>
        <end position="151"/>
    </location>
</feature>